<proteinExistence type="predicted"/>
<evidence type="ECO:0000313" key="1">
    <source>
        <dbReference type="EMBL" id="VDK53641.1"/>
    </source>
</evidence>
<reference evidence="1 2" key="1">
    <citation type="submission" date="2018-11" db="EMBL/GenBank/DDBJ databases">
        <authorList>
            <consortium name="Pathogen Informatics"/>
        </authorList>
    </citation>
    <scope>NUCLEOTIDE SEQUENCE [LARGE SCALE GENOMIC DNA]</scope>
</reference>
<dbReference type="AlphaFoldDB" id="A0A3P6SHR3"/>
<gene>
    <name evidence="1" type="ORF">CGOC_LOCUS2740</name>
</gene>
<name>A0A3P6SHR3_CYLGO</name>
<sequence length="150" mass="16765">MALPLDVPLENNDLVFTERKFLSFTESNQIFVVQKNASTDSGLLCGHISPLEDEGSPAVLATCWVELNEHFCPCRNFGAVFRMSSTFHVELTSKVEASAPIAHCSIIERATDSIQQKYWVVYEDGETLAVYRIGQSSCKAEKVEHTEYSL</sequence>
<dbReference type="Proteomes" id="UP000271889">
    <property type="component" value="Unassembled WGS sequence"/>
</dbReference>
<dbReference type="EMBL" id="UYRV01006421">
    <property type="protein sequence ID" value="VDK53641.1"/>
    <property type="molecule type" value="Genomic_DNA"/>
</dbReference>
<protein>
    <submittedName>
        <fullName evidence="1">Uncharacterized protein</fullName>
    </submittedName>
</protein>
<organism evidence="1 2">
    <name type="scientific">Cylicostephanus goldi</name>
    <name type="common">Nematode worm</name>
    <dbReference type="NCBI Taxonomy" id="71465"/>
    <lineage>
        <taxon>Eukaryota</taxon>
        <taxon>Metazoa</taxon>
        <taxon>Ecdysozoa</taxon>
        <taxon>Nematoda</taxon>
        <taxon>Chromadorea</taxon>
        <taxon>Rhabditida</taxon>
        <taxon>Rhabditina</taxon>
        <taxon>Rhabditomorpha</taxon>
        <taxon>Strongyloidea</taxon>
        <taxon>Strongylidae</taxon>
        <taxon>Cylicostephanus</taxon>
    </lineage>
</organism>
<evidence type="ECO:0000313" key="2">
    <source>
        <dbReference type="Proteomes" id="UP000271889"/>
    </source>
</evidence>
<keyword evidence="2" id="KW-1185">Reference proteome</keyword>
<accession>A0A3P6SHR3</accession>